<reference evidence="1 2" key="1">
    <citation type="journal article" date="2012" name="Stand. Genomic Sci.">
        <title>Complete genome sequence of Pyrobaculum oguniense.</title>
        <authorList>
            <person name="Bernick D.L."/>
            <person name="Karplus K."/>
            <person name="Lui L.M."/>
            <person name="Coker J.K."/>
            <person name="Murphy J.N."/>
            <person name="Chan P.P."/>
            <person name="Cozen A.E."/>
            <person name="Lowe T.M."/>
        </authorList>
    </citation>
    <scope>NUCLEOTIDE SEQUENCE [LARGE SCALE GENOMIC DNA]</scope>
    <source>
        <strain evidence="1 2">TE7</strain>
    </source>
</reference>
<dbReference type="Proteomes" id="UP000009062">
    <property type="component" value="Chromosome"/>
</dbReference>
<dbReference type="EMBL" id="CP003316">
    <property type="protein sequence ID" value="AFA40737.1"/>
    <property type="molecule type" value="Genomic_DNA"/>
</dbReference>
<dbReference type="AlphaFoldDB" id="H6QDW7"/>
<organism evidence="1 2">
    <name type="scientific">Pyrobaculum oguniense (strain DSM 13380 / JCM 10595 / TE7)</name>
    <dbReference type="NCBI Taxonomy" id="698757"/>
    <lineage>
        <taxon>Archaea</taxon>
        <taxon>Thermoproteota</taxon>
        <taxon>Thermoprotei</taxon>
        <taxon>Thermoproteales</taxon>
        <taxon>Thermoproteaceae</taxon>
        <taxon>Pyrobaculum</taxon>
    </lineage>
</organism>
<evidence type="ECO:0000313" key="1">
    <source>
        <dbReference type="EMBL" id="AFA40737.1"/>
    </source>
</evidence>
<dbReference type="HOGENOM" id="CLU_2165368_0_0_2"/>
<proteinExistence type="predicted"/>
<gene>
    <name evidence="1" type="ordered locus">Pogu_2710</name>
</gene>
<dbReference type="STRING" id="698757.Pogu_2710"/>
<protein>
    <submittedName>
        <fullName evidence="1">Uncharacterized protein</fullName>
    </submittedName>
</protein>
<evidence type="ECO:0000313" key="2">
    <source>
        <dbReference type="Proteomes" id="UP000009062"/>
    </source>
</evidence>
<keyword evidence="2" id="KW-1185">Reference proteome</keyword>
<sequence length="110" mass="12105">MSTDKGPSDEAGSFSREATWDRSAISGICDSWLALRGRVLPSGAELIDPPGADVWPLVYSAKEGWVRSPLAACRVVDLHRHFKGARCVALLHLLYALFKLVAWSRSPRDI</sequence>
<name>H6QDW7_PYROT</name>
<accession>H6QDW7</accession>
<dbReference type="KEGG" id="pog:Pogu_2710"/>